<dbReference type="AlphaFoldDB" id="A0A3A1Y7Q4"/>
<gene>
    <name evidence="1" type="ORF">CJP74_02145</name>
</gene>
<dbReference type="RefSeq" id="WP_119496638.1">
    <property type="nucleotide sequence ID" value="NZ_NRJH01000018.1"/>
</dbReference>
<evidence type="ECO:0000313" key="1">
    <source>
        <dbReference type="EMBL" id="RIY33248.1"/>
    </source>
</evidence>
<organism evidence="1 2">
    <name type="scientific">Psittacicella melopsittaci</name>
    <dbReference type="NCBI Taxonomy" id="2028576"/>
    <lineage>
        <taxon>Bacteria</taxon>
        <taxon>Pseudomonadati</taxon>
        <taxon>Pseudomonadota</taxon>
        <taxon>Gammaproteobacteria</taxon>
        <taxon>Pasteurellales</taxon>
        <taxon>Psittacicellaceae</taxon>
        <taxon>Psittacicella</taxon>
    </lineage>
</organism>
<evidence type="ECO:0000313" key="2">
    <source>
        <dbReference type="Proteomes" id="UP000266258"/>
    </source>
</evidence>
<reference evidence="1 2" key="1">
    <citation type="submission" date="2017-08" db="EMBL/GenBank/DDBJ databases">
        <title>Reclassification of Bisgaard taxon 37 and 44.</title>
        <authorList>
            <person name="Christensen H."/>
        </authorList>
    </citation>
    <scope>NUCLEOTIDE SEQUENCE [LARGE SCALE GENOMIC DNA]</scope>
    <source>
        <strain evidence="1 2">B96_4</strain>
    </source>
</reference>
<dbReference type="OrthoDB" id="5679709at2"/>
<dbReference type="Proteomes" id="UP000266258">
    <property type="component" value="Unassembled WGS sequence"/>
</dbReference>
<name>A0A3A1Y7Q4_9GAMM</name>
<proteinExistence type="predicted"/>
<accession>A0A3A1Y7Q4</accession>
<keyword evidence="2" id="KW-1185">Reference proteome</keyword>
<comment type="caution">
    <text evidence="1">The sequence shown here is derived from an EMBL/GenBank/DDBJ whole genome shotgun (WGS) entry which is preliminary data.</text>
</comment>
<protein>
    <submittedName>
        <fullName evidence="1">Uncharacterized protein</fullName>
    </submittedName>
</protein>
<sequence length="150" mass="15962">MSEKENYTKHGENVTLHEENINVSGTADVTAQQTAKINKSNIQAGKGVNIKGGSVNIQGSSIISGGNVVISGQNVVLNGATITSDNNLEINSQTTEVSNEVSLTAAKAKLKGENLNITDNSSLNIKAKEYQEEVENKNLGKNSEFKVDKD</sequence>
<dbReference type="EMBL" id="NRJH01000018">
    <property type="protein sequence ID" value="RIY33248.1"/>
    <property type="molecule type" value="Genomic_DNA"/>
</dbReference>